<dbReference type="Pfam" id="PF06848">
    <property type="entry name" value="Disaggr_repeat"/>
    <property type="match status" value="1"/>
</dbReference>
<evidence type="ECO:0000313" key="3">
    <source>
        <dbReference type="EMBL" id="KAA1261003.1"/>
    </source>
</evidence>
<accession>A0A5B1CNR6</accession>
<name>A0A5B1CNR6_9BACT</name>
<sequence length="538" mass="61088">MNPRFDWIAKPQTVVLFCLLVVIYANASRFGFQEKEPTTEENSKFVPFTGTRIGFTEQPFHWDEGTGDGVDGATKEFYNRVASLAWENLFGDWRDREGVSQGSEPFATMFVKDTDELKVVQWDVTELVSQWLSGSANKGFYLRSNDRCKIDFRSRESDKPEQYPELVLLFDDESVVVKAVADTHLGYATKHSLGKEFVLRVSDKTPVLVRFPTEQFAGRRLKQAQLRMHSFAQYGSGDINVFACDQGEALPSKSFKAGIASQYLLDAGIDQSESVLFATGFETPNWKSEWSNHLRTQSIDIVSKDDELKFSNAFGKSLRVEIRKGKLSAMSSFFAFENQGFDEPEEIYFRYYLRLANDWNQTIQNGKLPGIAGTYGKAGWGGRKSDGSNGWSARGFFMQTIPKGNPLAGRTPIGTYCYHADMESPYGDGWVWSRNFLGYLARNHWYCIEHHLRLNTPGENDGLIEGWVDGQLAFQKNDIRFRDSELLKIENVWMDVYHGGTKSSPYDQHLFIDNVVIARDYIGPVGTHEVPAEVRSNE</sequence>
<gene>
    <name evidence="3" type="ORF">LF1_35450</name>
</gene>
<evidence type="ECO:0000259" key="2">
    <source>
        <dbReference type="Pfam" id="PF21294"/>
    </source>
</evidence>
<feature type="domain" description="Polysaccharide lyase 14" evidence="2">
    <location>
        <begin position="316"/>
        <end position="510"/>
    </location>
</feature>
<dbReference type="PANTHER" id="PTHR40124">
    <property type="match status" value="1"/>
</dbReference>
<dbReference type="AlphaFoldDB" id="A0A5B1CNR6"/>
<dbReference type="RefSeq" id="WP_068264107.1">
    <property type="nucleotide sequence ID" value="NZ_LWSK01000055.1"/>
</dbReference>
<dbReference type="InterPro" id="IPR048958">
    <property type="entry name" value="Polysacc_lyase_14"/>
</dbReference>
<comment type="caution">
    <text evidence="3">The sequence shown here is derived from an EMBL/GenBank/DDBJ whole genome shotgun (WGS) entry which is preliminary data.</text>
</comment>
<dbReference type="InterPro" id="IPR010671">
    <property type="entry name" value="Disaggr-rel_dom"/>
</dbReference>
<evidence type="ECO:0000259" key="1">
    <source>
        <dbReference type="Pfam" id="PF06848"/>
    </source>
</evidence>
<organism evidence="3 4">
    <name type="scientific">Rubripirellula obstinata</name>
    <dbReference type="NCBI Taxonomy" id="406547"/>
    <lineage>
        <taxon>Bacteria</taxon>
        <taxon>Pseudomonadati</taxon>
        <taxon>Planctomycetota</taxon>
        <taxon>Planctomycetia</taxon>
        <taxon>Pirellulales</taxon>
        <taxon>Pirellulaceae</taxon>
        <taxon>Rubripirellula</taxon>
    </lineage>
</organism>
<proteinExistence type="predicted"/>
<dbReference type="Gene3D" id="2.60.120.200">
    <property type="match status" value="1"/>
</dbReference>
<reference evidence="3 4" key="1">
    <citation type="submission" date="2019-08" db="EMBL/GenBank/DDBJ databases">
        <title>Deep-cultivation of Planctomycetes and their phenomic and genomic characterization uncovers novel biology.</title>
        <authorList>
            <person name="Wiegand S."/>
            <person name="Jogler M."/>
            <person name="Boedeker C."/>
            <person name="Pinto D."/>
            <person name="Vollmers J."/>
            <person name="Rivas-Marin E."/>
            <person name="Kohn T."/>
            <person name="Peeters S.H."/>
            <person name="Heuer A."/>
            <person name="Rast P."/>
            <person name="Oberbeckmann S."/>
            <person name="Bunk B."/>
            <person name="Jeske O."/>
            <person name="Meyerdierks A."/>
            <person name="Storesund J.E."/>
            <person name="Kallscheuer N."/>
            <person name="Luecker S."/>
            <person name="Lage O.M."/>
            <person name="Pohl T."/>
            <person name="Merkel B.J."/>
            <person name="Hornburger P."/>
            <person name="Mueller R.-W."/>
            <person name="Bruemmer F."/>
            <person name="Labrenz M."/>
            <person name="Spormann A.M."/>
            <person name="Op Den Camp H."/>
            <person name="Overmann J."/>
            <person name="Amann R."/>
            <person name="Jetten M.S.M."/>
            <person name="Mascher T."/>
            <person name="Medema M.H."/>
            <person name="Devos D.P."/>
            <person name="Kaster A.-K."/>
            <person name="Ovreas L."/>
            <person name="Rohde M."/>
            <person name="Galperin M.Y."/>
            <person name="Jogler C."/>
        </authorList>
    </citation>
    <scope>NUCLEOTIDE SEQUENCE [LARGE SCALE GENOMIC DNA]</scope>
    <source>
        <strain evidence="3 4">LF1</strain>
    </source>
</reference>
<dbReference type="Proteomes" id="UP000322699">
    <property type="component" value="Unassembled WGS sequence"/>
</dbReference>
<dbReference type="NCBIfam" id="NF033679">
    <property type="entry name" value="DNRLRE_dom"/>
    <property type="match status" value="1"/>
</dbReference>
<dbReference type="PANTHER" id="PTHR40124:SF1">
    <property type="entry name" value="DISAGGREGATASE RELATED REPEAT PROTEIN"/>
    <property type="match status" value="1"/>
</dbReference>
<evidence type="ECO:0000313" key="4">
    <source>
        <dbReference type="Proteomes" id="UP000322699"/>
    </source>
</evidence>
<dbReference type="OrthoDB" id="7552220at2"/>
<feature type="domain" description="Disaggregatase-related" evidence="1">
    <location>
        <begin position="77"/>
        <end position="166"/>
    </location>
</feature>
<protein>
    <submittedName>
        <fullName evidence="3">Disaggregatase related repeat protein</fullName>
    </submittedName>
</protein>
<dbReference type="EMBL" id="VRLW01000001">
    <property type="protein sequence ID" value="KAA1261003.1"/>
    <property type="molecule type" value="Genomic_DNA"/>
</dbReference>
<dbReference type="Pfam" id="PF21294">
    <property type="entry name" value="Polysacc_lyase_14"/>
    <property type="match status" value="1"/>
</dbReference>
<keyword evidence="4" id="KW-1185">Reference proteome</keyword>